<reference evidence="1 2" key="1">
    <citation type="submission" date="2013-07" db="EMBL/GenBank/DDBJ databases">
        <title>The Genome Sequence of Cryptococcus heveanensis BCC8398.</title>
        <authorList>
            <consortium name="The Broad Institute Genome Sequencing Platform"/>
            <person name="Cuomo C."/>
            <person name="Litvintseva A."/>
            <person name="Chen Y."/>
            <person name="Heitman J."/>
            <person name="Sun S."/>
            <person name="Springer D."/>
            <person name="Dromer F."/>
            <person name="Young S.K."/>
            <person name="Zeng Q."/>
            <person name="Gargeya S."/>
            <person name="Fitzgerald M."/>
            <person name="Abouelleil A."/>
            <person name="Alvarado L."/>
            <person name="Berlin A.M."/>
            <person name="Chapman S.B."/>
            <person name="Dewar J."/>
            <person name="Goldberg J."/>
            <person name="Griggs A."/>
            <person name="Gujja S."/>
            <person name="Hansen M."/>
            <person name="Howarth C."/>
            <person name="Imamovic A."/>
            <person name="Larimer J."/>
            <person name="McCowan C."/>
            <person name="Murphy C."/>
            <person name="Pearson M."/>
            <person name="Priest M."/>
            <person name="Roberts A."/>
            <person name="Saif S."/>
            <person name="Shea T."/>
            <person name="Sykes S."/>
            <person name="Wortman J."/>
            <person name="Nusbaum C."/>
            <person name="Birren B."/>
        </authorList>
    </citation>
    <scope>NUCLEOTIDE SEQUENCE [LARGE SCALE GENOMIC DNA]</scope>
    <source>
        <strain evidence="1 2">BCC8398</strain>
    </source>
</reference>
<gene>
    <name evidence="1" type="ORF">I316_00490</name>
</gene>
<proteinExistence type="predicted"/>
<reference evidence="2" key="2">
    <citation type="submission" date="2013-12" db="EMBL/GenBank/DDBJ databases">
        <title>Evolution of pathogenesis and genome organization in the Tremellales.</title>
        <authorList>
            <person name="Cuomo C."/>
            <person name="Litvintseva A."/>
            <person name="Heitman J."/>
            <person name="Chen Y."/>
            <person name="Sun S."/>
            <person name="Springer D."/>
            <person name="Dromer F."/>
            <person name="Young S."/>
            <person name="Zeng Q."/>
            <person name="Chapman S."/>
            <person name="Gujja S."/>
            <person name="Saif S."/>
            <person name="Birren B."/>
        </authorList>
    </citation>
    <scope>NUCLEOTIDE SEQUENCE [LARGE SCALE GENOMIC DNA]</scope>
    <source>
        <strain evidence="2">BCC8398</strain>
    </source>
</reference>
<evidence type="ECO:0000313" key="2">
    <source>
        <dbReference type="Proteomes" id="UP000092666"/>
    </source>
</evidence>
<accession>A0A1B9H276</accession>
<protein>
    <submittedName>
        <fullName evidence="1">Uncharacterized protein</fullName>
    </submittedName>
</protein>
<name>A0A1B9H276_9TREE</name>
<dbReference type="Proteomes" id="UP000092666">
    <property type="component" value="Unassembled WGS sequence"/>
</dbReference>
<sequence>MTFLQEIGIADPRPGADTQFSTQYKQFDKDPNFSQLDYSRQGRTESITVTANTDCVRPCNRGGPHVTDDIGTGTGTIASGVRQISSSYCPVEDSSNFAPALDQALDATDFSLKSGTGTGAGSGTLVPAGSLAPCQFNASWTELPCEVSRALSKFSVIEPVTWEVPAETDWTPTVGQSNLGEVTDLAIVPIRYHMRRELPAATADGMAQ</sequence>
<dbReference type="EMBL" id="KV700122">
    <property type="protein sequence ID" value="OCF37369.1"/>
    <property type="molecule type" value="Genomic_DNA"/>
</dbReference>
<organism evidence="1 2">
    <name type="scientific">Kwoniella heveanensis BCC8398</name>
    <dbReference type="NCBI Taxonomy" id="1296120"/>
    <lineage>
        <taxon>Eukaryota</taxon>
        <taxon>Fungi</taxon>
        <taxon>Dikarya</taxon>
        <taxon>Basidiomycota</taxon>
        <taxon>Agaricomycotina</taxon>
        <taxon>Tremellomycetes</taxon>
        <taxon>Tremellales</taxon>
        <taxon>Cryptococcaceae</taxon>
        <taxon>Kwoniella</taxon>
    </lineage>
</organism>
<dbReference type="AlphaFoldDB" id="A0A1B9H276"/>
<evidence type="ECO:0000313" key="1">
    <source>
        <dbReference type="EMBL" id="OCF37369.1"/>
    </source>
</evidence>
<keyword evidence="2" id="KW-1185">Reference proteome</keyword>